<keyword evidence="3" id="KW-1185">Reference proteome</keyword>
<organism evidence="2 3">
    <name type="scientific">Rhodotorula mucilaginosa</name>
    <name type="common">Yeast</name>
    <name type="synonym">Rhodotorula rubra</name>
    <dbReference type="NCBI Taxonomy" id="5537"/>
    <lineage>
        <taxon>Eukaryota</taxon>
        <taxon>Fungi</taxon>
        <taxon>Dikarya</taxon>
        <taxon>Basidiomycota</taxon>
        <taxon>Pucciniomycotina</taxon>
        <taxon>Microbotryomycetes</taxon>
        <taxon>Sporidiobolales</taxon>
        <taxon>Sporidiobolaceae</taxon>
        <taxon>Rhodotorula</taxon>
    </lineage>
</organism>
<dbReference type="AlphaFoldDB" id="A0A9P7B8M3"/>
<dbReference type="EMBL" id="PUHQ01000006">
    <property type="protein sequence ID" value="KAG0666096.1"/>
    <property type="molecule type" value="Genomic_DNA"/>
</dbReference>
<keyword evidence="1" id="KW-0732">Signal</keyword>
<reference evidence="2 3" key="1">
    <citation type="submission" date="2020-11" db="EMBL/GenBank/DDBJ databases">
        <title>Kefir isolates.</title>
        <authorList>
            <person name="Marcisauskas S."/>
            <person name="Kim Y."/>
            <person name="Blasche S."/>
        </authorList>
    </citation>
    <scope>NUCLEOTIDE SEQUENCE [LARGE SCALE GENOMIC DNA]</scope>
    <source>
        <strain evidence="2 3">KR</strain>
    </source>
</reference>
<feature type="chain" id="PRO_5040261303" evidence="1">
    <location>
        <begin position="21"/>
        <end position="166"/>
    </location>
</feature>
<comment type="caution">
    <text evidence="2">The sequence shown here is derived from an EMBL/GenBank/DDBJ whole genome shotgun (WGS) entry which is preliminary data.</text>
</comment>
<evidence type="ECO:0000313" key="2">
    <source>
        <dbReference type="EMBL" id="KAG0666096.1"/>
    </source>
</evidence>
<evidence type="ECO:0000313" key="3">
    <source>
        <dbReference type="Proteomes" id="UP000777482"/>
    </source>
</evidence>
<evidence type="ECO:0000256" key="1">
    <source>
        <dbReference type="SAM" id="SignalP"/>
    </source>
</evidence>
<gene>
    <name evidence="2" type="ORF">C6P46_005447</name>
</gene>
<dbReference type="OrthoDB" id="2522644at2759"/>
<feature type="signal peptide" evidence="1">
    <location>
        <begin position="1"/>
        <end position="20"/>
    </location>
</feature>
<accession>A0A9P7B8M3</accession>
<dbReference type="Proteomes" id="UP000777482">
    <property type="component" value="Unassembled WGS sequence"/>
</dbReference>
<name>A0A9P7B8M3_RHOMI</name>
<proteinExistence type="predicted"/>
<protein>
    <submittedName>
        <fullName evidence="2">Uncharacterized protein</fullName>
    </submittedName>
</protein>
<sequence length="166" mass="17480">MHFNLFTTTVAALAASLVSAGPIQPRADDVQPAFSGVLQSPTAGSSVAIGSNITFSYTPNPDSATPHYGELLQSLDVGLQGPAPIVIDPYQFAPFGILELATGLSPWGPGPAVNASLTVPSSLVYKPGQYFLIVTEHQIAAYTENALPYRVQTYNISIEVTEQASE</sequence>